<comment type="caution">
    <text evidence="1">The sequence shown here is derived from an EMBL/GenBank/DDBJ whole genome shotgun (WGS) entry which is preliminary data.</text>
</comment>
<organism evidence="1 2">
    <name type="scientific">Peronosclerospora sorghi</name>
    <dbReference type="NCBI Taxonomy" id="230839"/>
    <lineage>
        <taxon>Eukaryota</taxon>
        <taxon>Sar</taxon>
        <taxon>Stramenopiles</taxon>
        <taxon>Oomycota</taxon>
        <taxon>Peronosporomycetes</taxon>
        <taxon>Peronosporales</taxon>
        <taxon>Peronosporaceae</taxon>
        <taxon>Peronosclerospora</taxon>
    </lineage>
</organism>
<name>A0ACC0WU75_9STRA</name>
<evidence type="ECO:0000313" key="2">
    <source>
        <dbReference type="Proteomes" id="UP001163321"/>
    </source>
</evidence>
<reference evidence="1 2" key="1">
    <citation type="journal article" date="2022" name="bioRxiv">
        <title>The genome of the oomycete Peronosclerospora sorghi, a cosmopolitan pathogen of maize and sorghum, is inflated with dispersed pseudogenes.</title>
        <authorList>
            <person name="Fletcher K."/>
            <person name="Martin F."/>
            <person name="Isakeit T."/>
            <person name="Cavanaugh K."/>
            <person name="Magill C."/>
            <person name="Michelmore R."/>
        </authorList>
    </citation>
    <scope>NUCLEOTIDE SEQUENCE [LARGE SCALE GENOMIC DNA]</scope>
    <source>
        <strain evidence="1">P6</strain>
    </source>
</reference>
<evidence type="ECO:0000313" key="1">
    <source>
        <dbReference type="EMBL" id="KAI9922480.1"/>
    </source>
</evidence>
<dbReference type="Proteomes" id="UP001163321">
    <property type="component" value="Chromosome 1"/>
</dbReference>
<proteinExistence type="predicted"/>
<sequence length="98" mass="11710">MTRTESTSSSKIREQFSRRLTSAEFVIPRAILATVVRIQHYLCNQIKSRPYSDLRLMIDWNYDVEEDEPMYFITCKESGSYGDEPYYIYRDEALFFKV</sequence>
<dbReference type="EMBL" id="CM047580">
    <property type="protein sequence ID" value="KAI9922480.1"/>
    <property type="molecule type" value="Genomic_DNA"/>
</dbReference>
<protein>
    <submittedName>
        <fullName evidence="1">Uncharacterized protein</fullName>
    </submittedName>
</protein>
<keyword evidence="2" id="KW-1185">Reference proteome</keyword>
<gene>
    <name evidence="1" type="ORF">PsorP6_001704</name>
</gene>
<accession>A0ACC0WU75</accession>